<protein>
    <submittedName>
        <fullName evidence="2">Uncharacterized protein</fullName>
    </submittedName>
</protein>
<dbReference type="EMBL" id="NMUH01000561">
    <property type="protein sequence ID" value="MQL81349.1"/>
    <property type="molecule type" value="Genomic_DNA"/>
</dbReference>
<keyword evidence="1" id="KW-0812">Transmembrane</keyword>
<evidence type="ECO:0000256" key="1">
    <source>
        <dbReference type="SAM" id="Phobius"/>
    </source>
</evidence>
<comment type="caution">
    <text evidence="2">The sequence shown here is derived from an EMBL/GenBank/DDBJ whole genome shotgun (WGS) entry which is preliminary data.</text>
</comment>
<feature type="transmembrane region" description="Helical" evidence="1">
    <location>
        <begin position="12"/>
        <end position="33"/>
    </location>
</feature>
<gene>
    <name evidence="2" type="ORF">Taro_013808</name>
</gene>
<name>A0A843UN92_COLES</name>
<evidence type="ECO:0000313" key="2">
    <source>
        <dbReference type="EMBL" id="MQL81349.1"/>
    </source>
</evidence>
<keyword evidence="3" id="KW-1185">Reference proteome</keyword>
<dbReference type="AlphaFoldDB" id="A0A843UN92"/>
<keyword evidence="1" id="KW-1133">Transmembrane helix</keyword>
<evidence type="ECO:0000313" key="3">
    <source>
        <dbReference type="Proteomes" id="UP000652761"/>
    </source>
</evidence>
<proteinExistence type="predicted"/>
<organism evidence="2 3">
    <name type="scientific">Colocasia esculenta</name>
    <name type="common">Wild taro</name>
    <name type="synonym">Arum esculentum</name>
    <dbReference type="NCBI Taxonomy" id="4460"/>
    <lineage>
        <taxon>Eukaryota</taxon>
        <taxon>Viridiplantae</taxon>
        <taxon>Streptophyta</taxon>
        <taxon>Embryophyta</taxon>
        <taxon>Tracheophyta</taxon>
        <taxon>Spermatophyta</taxon>
        <taxon>Magnoliopsida</taxon>
        <taxon>Liliopsida</taxon>
        <taxon>Araceae</taxon>
        <taxon>Aroideae</taxon>
        <taxon>Colocasieae</taxon>
        <taxon>Colocasia</taxon>
    </lineage>
</organism>
<sequence length="336" mass="35488">MLAGLLVEVVEVAISVVPVLEAVLVVIVVVALAPPSPIVDPDPEGDLMWWQCRPPPCLLHSEVVDVRGIACVYAHAFFSDLHCSSFLPPRAYSGTVMPRQFSSGINRGGMNNDFPPLLLHIFHLETRLVLPHFRQYAKTVLYRYGSYMPLRSSPFPGWLCAKQSREEEGLAISPLLLSSCRRHDRVGTAMVQQGGGAAGVARRQGSQAVARRQSSQSGGGVSFICSVLMISSSIAFMMRDRVGGSGRKGKDGWSLTGEGIEVDGVVLSLHPAPFLPTLCRRGQGEGEGRTAAAATMEGKVAAGGPAAATAANFGGGGDSDDGGDCGSSLLSFICFC</sequence>
<dbReference type="Proteomes" id="UP000652761">
    <property type="component" value="Unassembled WGS sequence"/>
</dbReference>
<reference evidence="2" key="1">
    <citation type="submission" date="2017-07" db="EMBL/GenBank/DDBJ databases">
        <title>Taro Niue Genome Assembly and Annotation.</title>
        <authorList>
            <person name="Atibalentja N."/>
            <person name="Keating K."/>
            <person name="Fields C.J."/>
        </authorList>
    </citation>
    <scope>NUCLEOTIDE SEQUENCE</scope>
    <source>
        <strain evidence="2">Niue_2</strain>
        <tissue evidence="2">Leaf</tissue>
    </source>
</reference>
<accession>A0A843UN92</accession>
<keyword evidence="1" id="KW-0472">Membrane</keyword>